<evidence type="ECO:0000256" key="1">
    <source>
        <dbReference type="RuleBase" id="RU000487"/>
    </source>
</evidence>
<dbReference type="Gene3D" id="3.90.640.10">
    <property type="entry name" value="Actin, Chain A, domain 4"/>
    <property type="match status" value="1"/>
</dbReference>
<dbReference type="PROSITE" id="PS50181">
    <property type="entry name" value="FBOX"/>
    <property type="match status" value="1"/>
</dbReference>
<dbReference type="InterPro" id="IPR004000">
    <property type="entry name" value="Actin"/>
</dbReference>
<dbReference type="Gene3D" id="3.30.420.40">
    <property type="match status" value="2"/>
</dbReference>
<accession>A0AAD8AHZ3</accession>
<dbReference type="Proteomes" id="UP001233999">
    <property type="component" value="Unassembled WGS sequence"/>
</dbReference>
<dbReference type="InterPro" id="IPR043129">
    <property type="entry name" value="ATPase_NBD"/>
</dbReference>
<dbReference type="PANTHER" id="PTHR11937">
    <property type="entry name" value="ACTIN"/>
    <property type="match status" value="1"/>
</dbReference>
<keyword evidence="4" id="KW-1185">Reference proteome</keyword>
<dbReference type="SUPFAM" id="SSF81383">
    <property type="entry name" value="F-box domain"/>
    <property type="match status" value="1"/>
</dbReference>
<dbReference type="EMBL" id="JASPKZ010000802">
    <property type="protein sequence ID" value="KAJ9599538.1"/>
    <property type="molecule type" value="Genomic_DNA"/>
</dbReference>
<dbReference type="InterPro" id="IPR036047">
    <property type="entry name" value="F-box-like_dom_sf"/>
</dbReference>
<dbReference type="SMART" id="SM00256">
    <property type="entry name" value="FBOX"/>
    <property type="match status" value="1"/>
</dbReference>
<organism evidence="3 4">
    <name type="scientific">Diploptera punctata</name>
    <name type="common">Pacific beetle cockroach</name>
    <dbReference type="NCBI Taxonomy" id="6984"/>
    <lineage>
        <taxon>Eukaryota</taxon>
        <taxon>Metazoa</taxon>
        <taxon>Ecdysozoa</taxon>
        <taxon>Arthropoda</taxon>
        <taxon>Hexapoda</taxon>
        <taxon>Insecta</taxon>
        <taxon>Pterygota</taxon>
        <taxon>Neoptera</taxon>
        <taxon>Polyneoptera</taxon>
        <taxon>Dictyoptera</taxon>
        <taxon>Blattodea</taxon>
        <taxon>Blaberoidea</taxon>
        <taxon>Blaberidae</taxon>
        <taxon>Diplopterinae</taxon>
        <taxon>Diploptera</taxon>
    </lineage>
</organism>
<name>A0AAD8AHZ3_DIPPU</name>
<reference evidence="3" key="2">
    <citation type="submission" date="2023-05" db="EMBL/GenBank/DDBJ databases">
        <authorList>
            <person name="Fouks B."/>
        </authorList>
    </citation>
    <scope>NUCLEOTIDE SEQUENCE</scope>
    <source>
        <strain evidence="3">Stay&amp;Tobe</strain>
        <tissue evidence="3">Testes</tissue>
    </source>
</reference>
<proteinExistence type="inferred from homology"/>
<dbReference type="Pfam" id="PF00646">
    <property type="entry name" value="F-box"/>
    <property type="match status" value="1"/>
</dbReference>
<feature type="domain" description="F-box" evidence="2">
    <location>
        <begin position="1"/>
        <end position="51"/>
    </location>
</feature>
<gene>
    <name evidence="3" type="ORF">L9F63_010010</name>
</gene>
<comment type="similarity">
    <text evidence="1">Belongs to the actin family.</text>
</comment>
<evidence type="ECO:0000259" key="2">
    <source>
        <dbReference type="PROSITE" id="PS50181"/>
    </source>
</evidence>
<evidence type="ECO:0000313" key="3">
    <source>
        <dbReference type="EMBL" id="KAJ9599538.1"/>
    </source>
</evidence>
<dbReference type="AlphaFoldDB" id="A0AAD8AHZ3"/>
<reference evidence="3" key="1">
    <citation type="journal article" date="2023" name="IScience">
        <title>Live-bearing cockroach genome reveals convergent evolutionary mechanisms linked to viviparity in insects and beyond.</title>
        <authorList>
            <person name="Fouks B."/>
            <person name="Harrison M.C."/>
            <person name="Mikhailova A.A."/>
            <person name="Marchal E."/>
            <person name="English S."/>
            <person name="Carruthers M."/>
            <person name="Jennings E.C."/>
            <person name="Chiamaka E.L."/>
            <person name="Frigard R.A."/>
            <person name="Pippel M."/>
            <person name="Attardo G.M."/>
            <person name="Benoit J.B."/>
            <person name="Bornberg-Bauer E."/>
            <person name="Tobe S.S."/>
        </authorList>
    </citation>
    <scope>NUCLEOTIDE SEQUENCE</scope>
    <source>
        <strain evidence="3">Stay&amp;Tobe</strain>
    </source>
</reference>
<dbReference type="CDD" id="cd09917">
    <property type="entry name" value="F-box_SF"/>
    <property type="match status" value="1"/>
</dbReference>
<dbReference type="InterPro" id="IPR001810">
    <property type="entry name" value="F-box_dom"/>
</dbReference>
<dbReference type="SMART" id="SM00268">
    <property type="entry name" value="ACTIN"/>
    <property type="match status" value="1"/>
</dbReference>
<dbReference type="Pfam" id="PF00022">
    <property type="entry name" value="Actin"/>
    <property type="match status" value="1"/>
</dbReference>
<dbReference type="SUPFAM" id="SSF53067">
    <property type="entry name" value="Actin-like ATPase domain"/>
    <property type="match status" value="1"/>
</dbReference>
<protein>
    <recommendedName>
        <fullName evidence="2">F-box domain-containing protein</fullName>
    </recommendedName>
</protein>
<comment type="caution">
    <text evidence="3">The sequence shown here is derived from an EMBL/GenBank/DDBJ whole genome shotgun (WGS) entry which is preliminary data.</text>
</comment>
<sequence>MVTSTLLPVEIWIKILLKCDAPDILTIGHTCTYFRNLVHFDPDSTHLWRLKWVQLLSKCKLDFVKLYEGSINYKEASIRLHYLQKLSNVEFFRCNECAGFTCTSLCAENKGARVVIDIGNKYTVIVNPNLTIHKHFTLYGICRKKETRLVYRIEMKGISTSKKLHKKSSHYSFLTILHGLQLHHCTCDQHARHSYCKLCNPLKMYPEEKEKISDGTLCNISNYMGLQNEFCKDAEQMVDFPDKVFVSPAAVLLQSEQFSIVRNFITEILHSMELLSSLQKPNAILMFCEPLDMNKTSRYLLLNYLFLMLKVSRVCLLPKPLAICAMLELETCIVIDSGALCTSVAVIENGQVVPQRWKNIPVGGWHIAKNLKEAKQWDSDNFTNIPVSLLDSINVKEKCRLSYNINAEQRRKGEARKELIHLPVTGCKNLNSLDVTFGAELFLAPEVMYTHLNLPQVICELIKGMPEPTIRECLRHIVLAGGNTDLIGLRVRIARDLSELLPEYSTIFVKGSPGCNSYNVAVGSTYITLPRPNCTPFNRDEPKRIPGLPFWITREQYLLYGCGKIDEDDFLVPDTMRHVP</sequence>
<evidence type="ECO:0000313" key="4">
    <source>
        <dbReference type="Proteomes" id="UP001233999"/>
    </source>
</evidence>